<evidence type="ECO:0000256" key="1">
    <source>
        <dbReference type="ARBA" id="ARBA00006865"/>
    </source>
</evidence>
<dbReference type="PROSITE" id="PS51762">
    <property type="entry name" value="GH16_2"/>
    <property type="match status" value="1"/>
</dbReference>
<dbReference type="CDD" id="cd08023">
    <property type="entry name" value="GH16_laminarinase_like"/>
    <property type="match status" value="1"/>
</dbReference>
<dbReference type="SUPFAM" id="SSF49899">
    <property type="entry name" value="Concanavalin A-like lectins/glucanases"/>
    <property type="match status" value="1"/>
</dbReference>
<dbReference type="RefSeq" id="WP_106146789.1">
    <property type="nucleotide sequence ID" value="NZ_PVYX01000002.1"/>
</dbReference>
<dbReference type="InterPro" id="IPR050546">
    <property type="entry name" value="Glycosyl_Hydrlase_16"/>
</dbReference>
<dbReference type="AlphaFoldDB" id="A0A2T0MCB7"/>
<sequence length="280" mass="32263">MTAMKTGKPFYLLIGCLLLQSNLLSQEKETTGDAFTNLVWSDEFDGEGPIDSEKWFHQTQLPPGGSWWGGIIQHYTDREANTFVKDGYLNLVAKKEKFRDQGVKKEYTSARLNSKFAFTYGKVEVRAKLPEGIGTWPAIWMLNTNIDEDGAYWDEKYGTTKWPNCGEIDIMEHWGKNQDFVSSAVHNGDSFGDKVKNFGEQKIKNASSKFHIYAMEWTKEKIVFSVDGITHFEYNPKVKNKDTWPFDSKYYFLLNIAIEPEIDPSFTESSMVVDYIRVFQ</sequence>
<comment type="caution">
    <text evidence="3">The sequence shown here is derived from an EMBL/GenBank/DDBJ whole genome shotgun (WGS) entry which is preliminary data.</text>
</comment>
<proteinExistence type="inferred from homology"/>
<dbReference type="GO" id="GO:0005975">
    <property type="term" value="P:carbohydrate metabolic process"/>
    <property type="evidence" value="ECO:0007669"/>
    <property type="project" value="InterPro"/>
</dbReference>
<evidence type="ECO:0000259" key="2">
    <source>
        <dbReference type="PROSITE" id="PS51762"/>
    </source>
</evidence>
<feature type="domain" description="GH16" evidence="2">
    <location>
        <begin position="29"/>
        <end position="280"/>
    </location>
</feature>
<dbReference type="OrthoDB" id="9809583at2"/>
<gene>
    <name evidence="3" type="ORF">CLV81_3547</name>
</gene>
<accession>A0A2T0MCB7</accession>
<organism evidence="3 4">
    <name type="scientific">Flagellimonas meridianipacifica</name>
    <dbReference type="NCBI Taxonomy" id="1080225"/>
    <lineage>
        <taxon>Bacteria</taxon>
        <taxon>Pseudomonadati</taxon>
        <taxon>Bacteroidota</taxon>
        <taxon>Flavobacteriia</taxon>
        <taxon>Flavobacteriales</taxon>
        <taxon>Flavobacteriaceae</taxon>
        <taxon>Flagellimonas</taxon>
    </lineage>
</organism>
<protein>
    <submittedName>
        <fullName evidence="3">Glycosyl hydrolase family 16</fullName>
    </submittedName>
</protein>
<dbReference type="InterPro" id="IPR000757">
    <property type="entry name" value="Beta-glucanase-like"/>
</dbReference>
<evidence type="ECO:0000313" key="3">
    <source>
        <dbReference type="EMBL" id="PRX55141.1"/>
    </source>
</evidence>
<dbReference type="Gene3D" id="2.60.120.200">
    <property type="match status" value="1"/>
</dbReference>
<keyword evidence="4" id="KW-1185">Reference proteome</keyword>
<dbReference type="PANTHER" id="PTHR10963:SF55">
    <property type="entry name" value="GLYCOSIDE HYDROLASE FAMILY 16 PROTEIN"/>
    <property type="match status" value="1"/>
</dbReference>
<dbReference type="Proteomes" id="UP000237640">
    <property type="component" value="Unassembled WGS sequence"/>
</dbReference>
<dbReference type="Pfam" id="PF00722">
    <property type="entry name" value="Glyco_hydro_16"/>
    <property type="match status" value="1"/>
</dbReference>
<dbReference type="PANTHER" id="PTHR10963">
    <property type="entry name" value="GLYCOSYL HYDROLASE-RELATED"/>
    <property type="match status" value="1"/>
</dbReference>
<reference evidence="3 4" key="1">
    <citation type="submission" date="2018-03" db="EMBL/GenBank/DDBJ databases">
        <title>Genomic Encyclopedia of Archaeal and Bacterial Type Strains, Phase II (KMG-II): from individual species to whole genera.</title>
        <authorList>
            <person name="Goeker M."/>
        </authorList>
    </citation>
    <scope>NUCLEOTIDE SEQUENCE [LARGE SCALE GENOMIC DNA]</scope>
    <source>
        <strain evidence="3 4">DSM 25027</strain>
    </source>
</reference>
<evidence type="ECO:0000313" key="4">
    <source>
        <dbReference type="Proteomes" id="UP000237640"/>
    </source>
</evidence>
<comment type="similarity">
    <text evidence="1">Belongs to the glycosyl hydrolase 16 family.</text>
</comment>
<dbReference type="GO" id="GO:0004553">
    <property type="term" value="F:hydrolase activity, hydrolyzing O-glycosyl compounds"/>
    <property type="evidence" value="ECO:0007669"/>
    <property type="project" value="InterPro"/>
</dbReference>
<name>A0A2T0MCB7_9FLAO</name>
<dbReference type="InterPro" id="IPR013320">
    <property type="entry name" value="ConA-like_dom_sf"/>
</dbReference>
<keyword evidence="3" id="KW-0378">Hydrolase</keyword>
<dbReference type="EMBL" id="PVYX01000002">
    <property type="protein sequence ID" value="PRX55141.1"/>
    <property type="molecule type" value="Genomic_DNA"/>
</dbReference>